<evidence type="ECO:0000256" key="1">
    <source>
        <dbReference type="SAM" id="Phobius"/>
    </source>
</evidence>
<name>A0AAV0C514_9ASTE</name>
<evidence type="ECO:0000313" key="4">
    <source>
        <dbReference type="Proteomes" id="UP001152523"/>
    </source>
</evidence>
<sequence length="101" mass="11640">MILRKKSNIEQYSLRIEIERLVKDKPKFIVVEICYFSWSRVSSLWYQLCFPPSGQLLSLGGRWIYNFFLLAAESSLPLLATAALFLLFRARAAKPLSPLVT</sequence>
<organism evidence="2 4">
    <name type="scientific">Cuscuta epithymum</name>
    <dbReference type="NCBI Taxonomy" id="186058"/>
    <lineage>
        <taxon>Eukaryota</taxon>
        <taxon>Viridiplantae</taxon>
        <taxon>Streptophyta</taxon>
        <taxon>Embryophyta</taxon>
        <taxon>Tracheophyta</taxon>
        <taxon>Spermatophyta</taxon>
        <taxon>Magnoliopsida</taxon>
        <taxon>eudicotyledons</taxon>
        <taxon>Gunneridae</taxon>
        <taxon>Pentapetalae</taxon>
        <taxon>asterids</taxon>
        <taxon>lamiids</taxon>
        <taxon>Solanales</taxon>
        <taxon>Convolvulaceae</taxon>
        <taxon>Cuscuteae</taxon>
        <taxon>Cuscuta</taxon>
        <taxon>Cuscuta subgen. Cuscuta</taxon>
    </lineage>
</organism>
<proteinExistence type="predicted"/>
<comment type="caution">
    <text evidence="2">The sequence shown here is derived from an EMBL/GenBank/DDBJ whole genome shotgun (WGS) entry which is preliminary data.</text>
</comment>
<evidence type="ECO:0000313" key="3">
    <source>
        <dbReference type="EMBL" id="CAH9136537.1"/>
    </source>
</evidence>
<feature type="transmembrane region" description="Helical" evidence="1">
    <location>
        <begin position="63"/>
        <end position="88"/>
    </location>
</feature>
<keyword evidence="1" id="KW-1133">Transmembrane helix</keyword>
<keyword evidence="1" id="KW-0812">Transmembrane</keyword>
<dbReference type="Proteomes" id="UP001152523">
    <property type="component" value="Unassembled WGS sequence"/>
</dbReference>
<reference evidence="2" key="1">
    <citation type="submission" date="2022-07" db="EMBL/GenBank/DDBJ databases">
        <authorList>
            <person name="Macas J."/>
            <person name="Novak P."/>
            <person name="Neumann P."/>
        </authorList>
    </citation>
    <scope>NUCLEOTIDE SEQUENCE</scope>
</reference>
<dbReference type="EMBL" id="CAMAPF010000010">
    <property type="protein sequence ID" value="CAH9062526.1"/>
    <property type="molecule type" value="Genomic_DNA"/>
</dbReference>
<protein>
    <submittedName>
        <fullName evidence="2">Uncharacterized protein</fullName>
    </submittedName>
</protein>
<dbReference type="EMBL" id="CAMAPF010000996">
    <property type="protein sequence ID" value="CAH9136537.1"/>
    <property type="molecule type" value="Genomic_DNA"/>
</dbReference>
<dbReference type="AlphaFoldDB" id="A0AAV0C514"/>
<keyword evidence="4" id="KW-1185">Reference proteome</keyword>
<accession>A0AAV0C514</accession>
<keyword evidence="1" id="KW-0472">Membrane</keyword>
<evidence type="ECO:0000313" key="2">
    <source>
        <dbReference type="EMBL" id="CAH9062526.1"/>
    </source>
</evidence>
<gene>
    <name evidence="2" type="ORF">CEPIT_LOCUS1851</name>
    <name evidence="3" type="ORF">CEPIT_LOCUS35348</name>
</gene>